<name>A0AA50KKG4_9GAMM</name>
<dbReference type="Pfam" id="PF09611">
    <property type="entry name" value="Cas_Csy1"/>
    <property type="match status" value="1"/>
</dbReference>
<sequence>MAQEPGARSAELRQLMQSFIDERLAAKLEKLEPDDPKYQELQLQYQYENWIEDAARRVGQLQVVSHTLKATHPDAKGTSLFVSPDTLTAQPCGVGSHLLEKDYATDVVGNAAALDVYKFLKLEYQGKTLLARALEQDAALLAALNDDVLKAREWLDAFSSITDNKGDVRSSSRAKQIYWLTGDDPTQNDHFHLLSPLYPSSLVHRVYQHIQHDRFSEEAKAARQARRDNKASETGYADYPNLAVQKLGGTKPQNISQLNSERGGNNYLLCSLPPVWRSREQRPPLKTDSVFPRFVRSQQPRWLLVKLREFLLSNPPANVRTRTRVDAYIDALIDEMILFSAYFQQLEPGWSADPDCQLVEAEQLWLDPMRAAQDEDFAARRMAGEWVKEVQHRFANQINKALGKLPVGDGEHSEWMSRVHKKLNALREVLDD</sequence>
<evidence type="ECO:0000313" key="1">
    <source>
        <dbReference type="EMBL" id="WMC09194.1"/>
    </source>
</evidence>
<dbReference type="NCBIfam" id="TIGR02564">
    <property type="entry name" value="cas_Csy1"/>
    <property type="match status" value="1"/>
</dbReference>
<gene>
    <name evidence="1" type="primary">csy1</name>
    <name evidence="1" type="ORF">PU634_08625</name>
</gene>
<dbReference type="EMBL" id="CP118224">
    <property type="protein sequence ID" value="WMC09194.1"/>
    <property type="molecule type" value="Genomic_DNA"/>
</dbReference>
<accession>A0AA50KKG4</accession>
<evidence type="ECO:0000313" key="2">
    <source>
        <dbReference type="Proteomes" id="UP001223802"/>
    </source>
</evidence>
<dbReference type="RefSeq" id="WP_306760397.1">
    <property type="nucleotide sequence ID" value="NZ_CP118224.1"/>
</dbReference>
<dbReference type="CDD" id="cd09735">
    <property type="entry name" value="Csy1_I-F"/>
    <property type="match status" value="1"/>
</dbReference>
<dbReference type="InterPro" id="IPR013397">
    <property type="entry name" value="CRISPR-assoc_prot_Csy1"/>
</dbReference>
<protein>
    <submittedName>
        <fullName evidence="1">Type I-F CRISPR-associated protein Csy1</fullName>
    </submittedName>
</protein>
<keyword evidence="2" id="KW-1185">Reference proteome</keyword>
<dbReference type="KEGG" id="ope:PU634_08625"/>
<proteinExistence type="predicted"/>
<dbReference type="AlphaFoldDB" id="A0AA50KKG4"/>
<dbReference type="Proteomes" id="UP001223802">
    <property type="component" value="Chromosome"/>
</dbReference>
<organism evidence="1 2">
    <name type="scientific">Oceanimonas pelagia</name>
    <dbReference type="NCBI Taxonomy" id="3028314"/>
    <lineage>
        <taxon>Bacteria</taxon>
        <taxon>Pseudomonadati</taxon>
        <taxon>Pseudomonadota</taxon>
        <taxon>Gammaproteobacteria</taxon>
        <taxon>Aeromonadales</taxon>
        <taxon>Aeromonadaceae</taxon>
        <taxon>Oceanimonas</taxon>
    </lineage>
</organism>
<reference evidence="1 2" key="1">
    <citation type="submission" date="2023-02" db="EMBL/GenBank/DDBJ databases">
        <title>Complete genome sequence of a novel bacterium Oceanimonas sp. NTOU-MSR1 isolated from marine coast sediment.</title>
        <authorList>
            <person name="Yang H.-T."/>
            <person name="Chen Y.-L."/>
            <person name="Ho Y.-N."/>
        </authorList>
    </citation>
    <scope>NUCLEOTIDE SEQUENCE [LARGE SCALE GENOMIC DNA]</scope>
    <source>
        <strain evidence="1 2">NTOU-MSR1</strain>
    </source>
</reference>